<dbReference type="GO" id="GO:0016740">
    <property type="term" value="F:transferase activity"/>
    <property type="evidence" value="ECO:0007669"/>
    <property type="project" value="UniProtKB-KW"/>
</dbReference>
<keyword evidence="2" id="KW-0472">Membrane</keyword>
<keyword evidence="2" id="KW-0812">Transmembrane</keyword>
<dbReference type="InterPro" id="IPR003362">
    <property type="entry name" value="Bact_transf"/>
</dbReference>
<protein>
    <submittedName>
        <fullName evidence="4">Undecaprenyl phosphate N,N'-diacetylbacillosamine 1-phosphate transferase</fullName>
    </submittedName>
</protein>
<evidence type="ECO:0000256" key="2">
    <source>
        <dbReference type="SAM" id="Phobius"/>
    </source>
</evidence>
<dbReference type="RefSeq" id="WP_026350963.1">
    <property type="nucleotide sequence ID" value="NZ_BMLI01000003.1"/>
</dbReference>
<name>A0ABQ2IGS3_9BACT</name>
<feature type="transmembrane region" description="Helical" evidence="2">
    <location>
        <begin position="12"/>
        <end position="37"/>
    </location>
</feature>
<sequence length="191" mass="21718">MYLSRGKRISDIFLAATGLITSLPFFVVLPPLLWVYFKGSPFFVQQRPGLHGQLFLIYKFRTMQCASRPIPRLGRIIRRLSLDELPQFWNVLRGDMSIVGPRPLLAEYLPLYNAEQHLRHAVKPGMTGLAQINGRNNLGWEEKLEYDAAYVSNVTWQMDMLIIYKTALQMLRVYRGSDNAAAAPSEGNAAC</sequence>
<keyword evidence="2" id="KW-1133">Transmembrane helix</keyword>
<dbReference type="EMBL" id="BMLI01000003">
    <property type="protein sequence ID" value="GGN08672.1"/>
    <property type="molecule type" value="Genomic_DNA"/>
</dbReference>
<dbReference type="Pfam" id="PF02397">
    <property type="entry name" value="Bac_transf"/>
    <property type="match status" value="1"/>
</dbReference>
<comment type="caution">
    <text evidence="4">The sequence shown here is derived from an EMBL/GenBank/DDBJ whole genome shotgun (WGS) entry which is preliminary data.</text>
</comment>
<evidence type="ECO:0000256" key="1">
    <source>
        <dbReference type="ARBA" id="ARBA00006464"/>
    </source>
</evidence>
<dbReference type="PANTHER" id="PTHR30576:SF8">
    <property type="entry name" value="UNDECAPRENYL-PHOSPHATE GALACTOSE PHOSPHOTRANSFERASE"/>
    <property type="match status" value="1"/>
</dbReference>
<evidence type="ECO:0000259" key="3">
    <source>
        <dbReference type="Pfam" id="PF02397"/>
    </source>
</evidence>
<gene>
    <name evidence="4" type="primary">pglC</name>
    <name evidence="4" type="ORF">GCM10010967_50480</name>
</gene>
<evidence type="ECO:0000313" key="5">
    <source>
        <dbReference type="Proteomes" id="UP000632339"/>
    </source>
</evidence>
<dbReference type="Proteomes" id="UP000632339">
    <property type="component" value="Unassembled WGS sequence"/>
</dbReference>
<reference evidence="5" key="1">
    <citation type="journal article" date="2019" name="Int. J. Syst. Evol. Microbiol.">
        <title>The Global Catalogue of Microorganisms (GCM) 10K type strain sequencing project: providing services to taxonomists for standard genome sequencing and annotation.</title>
        <authorList>
            <consortium name="The Broad Institute Genomics Platform"/>
            <consortium name="The Broad Institute Genome Sequencing Center for Infectious Disease"/>
            <person name="Wu L."/>
            <person name="Ma J."/>
        </authorList>
    </citation>
    <scope>NUCLEOTIDE SEQUENCE [LARGE SCALE GENOMIC DNA]</scope>
    <source>
        <strain evidence="5">CGMCC 1.6375</strain>
    </source>
</reference>
<organism evidence="4 5">
    <name type="scientific">Dyadobacter beijingensis</name>
    <dbReference type="NCBI Taxonomy" id="365489"/>
    <lineage>
        <taxon>Bacteria</taxon>
        <taxon>Pseudomonadati</taxon>
        <taxon>Bacteroidota</taxon>
        <taxon>Cytophagia</taxon>
        <taxon>Cytophagales</taxon>
        <taxon>Spirosomataceae</taxon>
        <taxon>Dyadobacter</taxon>
    </lineage>
</organism>
<comment type="similarity">
    <text evidence="1">Belongs to the bacterial sugar transferase family.</text>
</comment>
<accession>A0ABQ2IGS3</accession>
<feature type="domain" description="Bacterial sugar transferase" evidence="3">
    <location>
        <begin position="7"/>
        <end position="171"/>
    </location>
</feature>
<dbReference type="PANTHER" id="PTHR30576">
    <property type="entry name" value="COLANIC BIOSYNTHESIS UDP-GLUCOSE LIPID CARRIER TRANSFERASE"/>
    <property type="match status" value="1"/>
</dbReference>
<evidence type="ECO:0000313" key="4">
    <source>
        <dbReference type="EMBL" id="GGN08672.1"/>
    </source>
</evidence>
<proteinExistence type="inferred from homology"/>
<keyword evidence="4" id="KW-0808">Transferase</keyword>
<keyword evidence="5" id="KW-1185">Reference proteome</keyword>